<dbReference type="Pfam" id="PF04055">
    <property type="entry name" value="Radical_SAM"/>
    <property type="match status" value="1"/>
</dbReference>
<keyword evidence="5 8" id="KW-0408">Iron</keyword>
<dbReference type="PROSITE" id="PS51918">
    <property type="entry name" value="RADICAL_SAM"/>
    <property type="match status" value="1"/>
</dbReference>
<evidence type="ECO:0000313" key="10">
    <source>
        <dbReference type="EMBL" id="HGG99314.1"/>
    </source>
</evidence>
<evidence type="ECO:0000259" key="9">
    <source>
        <dbReference type="PROSITE" id="PS51918"/>
    </source>
</evidence>
<comment type="catalytic activity">
    <reaction evidence="8">
        <text>6-carboxy-5,6,7,8-tetrahydropterin + H(+) = 7-carboxy-7-carbaguanine + NH4(+)</text>
        <dbReference type="Rhea" id="RHEA:27974"/>
        <dbReference type="ChEBI" id="CHEBI:15378"/>
        <dbReference type="ChEBI" id="CHEBI:28938"/>
        <dbReference type="ChEBI" id="CHEBI:61032"/>
        <dbReference type="ChEBI" id="CHEBI:61036"/>
        <dbReference type="EC" id="4.3.99.3"/>
    </reaction>
</comment>
<dbReference type="PANTHER" id="PTHR42836:SF1">
    <property type="entry name" value="7-CARBOXY-7-DEAZAGUANINE SYNTHASE"/>
    <property type="match status" value="1"/>
</dbReference>
<gene>
    <name evidence="8" type="primary">queE</name>
    <name evidence="10" type="ORF">ENV75_02530</name>
</gene>
<proteinExistence type="inferred from homology"/>
<feature type="binding site" evidence="8">
    <location>
        <position position="29"/>
    </location>
    <ligand>
        <name>[4Fe-4S] cluster</name>
        <dbReference type="ChEBI" id="CHEBI:49883"/>
        <note>4Fe-4S-S-AdoMet</note>
    </ligand>
</feature>
<evidence type="ECO:0000256" key="6">
    <source>
        <dbReference type="ARBA" id="ARBA00023014"/>
    </source>
</evidence>
<comment type="function">
    <text evidence="8">Catalyzes the complex heterocyclic radical-mediated conversion of 6-carboxy-5,6,7,8-tetrahydropterin (CPH4) to 7-carboxy-7-deazaguanine (CDG), a step common to the biosynthetic pathways of all 7-deazapurine-containing compounds.</text>
</comment>
<feature type="domain" description="Radical SAM core" evidence="9">
    <location>
        <begin position="16"/>
        <end position="204"/>
    </location>
</feature>
<protein>
    <recommendedName>
        <fullName evidence="8">7-carboxy-7-deazaguanine synthase</fullName>
        <shortName evidence="8">CDG synthase</shortName>
        <ecNumber evidence="8">4.3.99.3</ecNumber>
    </recommendedName>
    <alternativeName>
        <fullName evidence="8">Queuosine biosynthesis protein QueE</fullName>
    </alternativeName>
</protein>
<dbReference type="EMBL" id="DTHO01000022">
    <property type="protein sequence ID" value="HGG99314.1"/>
    <property type="molecule type" value="Genomic_DNA"/>
</dbReference>
<keyword evidence="6 8" id="KW-0411">Iron-sulfur</keyword>
<keyword evidence="7 8" id="KW-0456">Lyase</keyword>
<comment type="cofactor">
    <cofactor evidence="8">
        <name>Mg(2+)</name>
        <dbReference type="ChEBI" id="CHEBI:18420"/>
    </cofactor>
</comment>
<feature type="binding site" evidence="8">
    <location>
        <position position="38"/>
    </location>
    <ligand>
        <name>Mg(2+)</name>
        <dbReference type="ChEBI" id="CHEBI:18420"/>
    </ligand>
</feature>
<dbReference type="SFLD" id="SFLDS00029">
    <property type="entry name" value="Radical_SAM"/>
    <property type="match status" value="1"/>
</dbReference>
<keyword evidence="4 8" id="KW-0460">Magnesium</keyword>
<dbReference type="InterPro" id="IPR007197">
    <property type="entry name" value="rSAM"/>
</dbReference>
<dbReference type="GO" id="GO:0016840">
    <property type="term" value="F:carbon-nitrogen lyase activity"/>
    <property type="evidence" value="ECO:0007669"/>
    <property type="project" value="UniProtKB-UniRule"/>
</dbReference>
<feature type="binding site" evidence="8">
    <location>
        <position position="70"/>
    </location>
    <ligand>
        <name>S-adenosyl-L-methionine</name>
        <dbReference type="ChEBI" id="CHEBI:59789"/>
    </ligand>
</feature>
<keyword evidence="1 8" id="KW-0004">4Fe-4S</keyword>
<feature type="binding site" evidence="8">
    <location>
        <position position="68"/>
    </location>
    <ligand>
        <name>substrate</name>
    </ligand>
</feature>
<feature type="binding site" evidence="8">
    <location>
        <position position="33"/>
    </location>
    <ligand>
        <name>[4Fe-4S] cluster</name>
        <dbReference type="ChEBI" id="CHEBI:49883"/>
        <note>4Fe-4S-S-AdoMet</note>
    </ligand>
</feature>
<dbReference type="HAMAP" id="MF_00917">
    <property type="entry name" value="QueE"/>
    <property type="match status" value="1"/>
</dbReference>
<accession>A0A7C4AJ55</accession>
<dbReference type="PANTHER" id="PTHR42836">
    <property type="entry name" value="7-CARBOXY-7-DEAZAGUANINE SYNTHASE"/>
    <property type="match status" value="1"/>
</dbReference>
<evidence type="ECO:0000256" key="5">
    <source>
        <dbReference type="ARBA" id="ARBA00023004"/>
    </source>
</evidence>
<evidence type="ECO:0000256" key="8">
    <source>
        <dbReference type="HAMAP-Rule" id="MF_00917"/>
    </source>
</evidence>
<keyword evidence="8" id="KW-0671">Queuosine biosynthesis</keyword>
<dbReference type="GO" id="GO:1904047">
    <property type="term" value="F:S-adenosyl-L-methionine binding"/>
    <property type="evidence" value="ECO:0007669"/>
    <property type="project" value="UniProtKB-UniRule"/>
</dbReference>
<evidence type="ECO:0000256" key="7">
    <source>
        <dbReference type="ARBA" id="ARBA00023239"/>
    </source>
</evidence>
<dbReference type="Gene3D" id="3.20.20.70">
    <property type="entry name" value="Aldolase class I"/>
    <property type="match status" value="1"/>
</dbReference>
<dbReference type="CDD" id="cd01335">
    <property type="entry name" value="Radical_SAM"/>
    <property type="match status" value="1"/>
</dbReference>
<dbReference type="AlphaFoldDB" id="A0A7C4AJ55"/>
<organism evidence="10">
    <name type="scientific">Thermodesulfovibrio aggregans</name>
    <dbReference type="NCBI Taxonomy" id="86166"/>
    <lineage>
        <taxon>Bacteria</taxon>
        <taxon>Pseudomonadati</taxon>
        <taxon>Nitrospirota</taxon>
        <taxon>Thermodesulfovibrionia</taxon>
        <taxon>Thermodesulfovibrionales</taxon>
        <taxon>Thermodesulfovibrionaceae</taxon>
        <taxon>Thermodesulfovibrio</taxon>
    </lineage>
</organism>
<comment type="similarity">
    <text evidence="8">Belongs to the radical SAM superfamily. 7-carboxy-7-deazaguanine synthase family.</text>
</comment>
<keyword evidence="2 8" id="KW-0949">S-adenosyl-L-methionine</keyword>
<dbReference type="EC" id="4.3.99.3" evidence="8"/>
<comment type="cofactor">
    <cofactor evidence="8">
        <name>[4Fe-4S] cluster</name>
        <dbReference type="ChEBI" id="CHEBI:49883"/>
    </cofactor>
    <text evidence="8">Binds 1 [4Fe-4S] cluster. The cluster is coordinated with 3 cysteines and an exchangeable S-adenosyl-L-methionine.</text>
</comment>
<dbReference type="InterPro" id="IPR058240">
    <property type="entry name" value="rSAM_sf"/>
</dbReference>
<evidence type="ECO:0000256" key="1">
    <source>
        <dbReference type="ARBA" id="ARBA00022485"/>
    </source>
</evidence>
<dbReference type="GO" id="GO:0008616">
    <property type="term" value="P:tRNA queuosine(34) biosynthetic process"/>
    <property type="evidence" value="ECO:0007669"/>
    <property type="project" value="UniProtKB-UniRule"/>
</dbReference>
<reference evidence="10" key="1">
    <citation type="journal article" date="2020" name="mSystems">
        <title>Genome- and Community-Level Interaction Insights into Carbon Utilization and Element Cycling Functions of Hydrothermarchaeota in Hydrothermal Sediment.</title>
        <authorList>
            <person name="Zhou Z."/>
            <person name="Liu Y."/>
            <person name="Xu W."/>
            <person name="Pan J."/>
            <person name="Luo Z.H."/>
            <person name="Li M."/>
        </authorList>
    </citation>
    <scope>NUCLEOTIDE SEQUENCE [LARGE SCALE GENOMIC DNA]</scope>
    <source>
        <strain evidence="10">SpSt-788</strain>
    </source>
</reference>
<comment type="caution">
    <text evidence="8">Lacks conserved residue(s) required for the propagation of feature annotation.</text>
</comment>
<comment type="subunit">
    <text evidence="8">Homodimer.</text>
</comment>
<dbReference type="GO" id="GO:0000287">
    <property type="term" value="F:magnesium ion binding"/>
    <property type="evidence" value="ECO:0007669"/>
    <property type="project" value="UniProtKB-UniRule"/>
</dbReference>
<comment type="pathway">
    <text evidence="8">Purine metabolism; 7-cyano-7-deazaguanine biosynthesis.</text>
</comment>
<feature type="binding site" evidence="8">
    <location>
        <position position="36"/>
    </location>
    <ligand>
        <name>[4Fe-4S] cluster</name>
        <dbReference type="ChEBI" id="CHEBI:49883"/>
        <note>4Fe-4S-S-AdoMet</note>
    </ligand>
</feature>
<comment type="cofactor">
    <cofactor evidence="8">
        <name>S-adenosyl-L-methionine</name>
        <dbReference type="ChEBI" id="CHEBI:59789"/>
    </cofactor>
    <text evidence="8">Binds 1 S-adenosyl-L-methionine per subunit.</text>
</comment>
<evidence type="ECO:0000256" key="2">
    <source>
        <dbReference type="ARBA" id="ARBA00022691"/>
    </source>
</evidence>
<dbReference type="InterPro" id="IPR013785">
    <property type="entry name" value="Aldolase_TIM"/>
</dbReference>
<feature type="binding site" evidence="8">
    <location>
        <begin position="35"/>
        <end position="37"/>
    </location>
    <ligand>
        <name>S-adenosyl-L-methionine</name>
        <dbReference type="ChEBI" id="CHEBI:59789"/>
    </ligand>
</feature>
<comment type="caution">
    <text evidence="10">The sequence shown here is derived from an EMBL/GenBank/DDBJ whole genome shotgun (WGS) entry which is preliminary data.</text>
</comment>
<evidence type="ECO:0000256" key="4">
    <source>
        <dbReference type="ARBA" id="ARBA00022842"/>
    </source>
</evidence>
<evidence type="ECO:0000256" key="3">
    <source>
        <dbReference type="ARBA" id="ARBA00022723"/>
    </source>
</evidence>
<feature type="binding site" evidence="8">
    <location>
        <position position="25"/>
    </location>
    <ligand>
        <name>substrate</name>
    </ligand>
</feature>
<feature type="binding site" evidence="8">
    <location>
        <begin position="10"/>
        <end position="12"/>
    </location>
    <ligand>
        <name>substrate</name>
    </ligand>
</feature>
<dbReference type="SUPFAM" id="SSF102114">
    <property type="entry name" value="Radical SAM enzymes"/>
    <property type="match status" value="1"/>
</dbReference>
<dbReference type="UniPathway" id="UPA00391"/>
<keyword evidence="3 8" id="KW-0479">Metal-binding</keyword>
<sequence>MKVCEIFASIQGESSLSGIPMVFVRLTGCNLRCSYCDTKYAYNEGAELSVQEVINKIKNFRLKFVEITGGEPLLQQEVYELMNELVRNYNVLLETNGSLSIERINPEVKVIMDIKTPGSGMSDRNYYENLKFLKETDEVKFVLTDRNDYEWAKDFIKNNMIKAKEILFSPAFGILDPAELAEWLIEDALNVRLNLQIHKYIFIK</sequence>
<name>A0A7C4AJ55_9BACT</name>
<dbReference type="GO" id="GO:0051539">
    <property type="term" value="F:4 iron, 4 sulfur cluster binding"/>
    <property type="evidence" value="ECO:0007669"/>
    <property type="project" value="UniProtKB-UniRule"/>
</dbReference>
<dbReference type="PIRSF" id="PIRSF000370">
    <property type="entry name" value="QueE"/>
    <property type="match status" value="1"/>
</dbReference>
<dbReference type="InterPro" id="IPR024924">
    <property type="entry name" value="7-CO-7-deazaguanine_synth-like"/>
</dbReference>